<gene>
    <name evidence="1" type="ORF">T11_13353</name>
</gene>
<comment type="caution">
    <text evidence="1">The sequence shown here is derived from an EMBL/GenBank/DDBJ whole genome shotgun (WGS) entry which is preliminary data.</text>
</comment>
<name>A0A0V1G7N3_9BILA</name>
<evidence type="ECO:0000313" key="2">
    <source>
        <dbReference type="Proteomes" id="UP000055024"/>
    </source>
</evidence>
<protein>
    <submittedName>
        <fullName evidence="1">Uncharacterized protein</fullName>
    </submittedName>
</protein>
<dbReference type="EMBL" id="JYDP01005251">
    <property type="protein sequence ID" value="KRY94294.1"/>
    <property type="molecule type" value="Genomic_DNA"/>
</dbReference>
<organism evidence="1 2">
    <name type="scientific">Trichinella zimbabwensis</name>
    <dbReference type="NCBI Taxonomy" id="268475"/>
    <lineage>
        <taxon>Eukaryota</taxon>
        <taxon>Metazoa</taxon>
        <taxon>Ecdysozoa</taxon>
        <taxon>Nematoda</taxon>
        <taxon>Enoplea</taxon>
        <taxon>Dorylaimia</taxon>
        <taxon>Trichinellida</taxon>
        <taxon>Trichinellidae</taxon>
        <taxon>Trichinella</taxon>
    </lineage>
</organism>
<evidence type="ECO:0000313" key="1">
    <source>
        <dbReference type="EMBL" id="KRY94294.1"/>
    </source>
</evidence>
<dbReference type="AlphaFoldDB" id="A0A0V1G7N3"/>
<dbReference type="Proteomes" id="UP000055024">
    <property type="component" value="Unassembled WGS sequence"/>
</dbReference>
<sequence length="33" mass="3567">MKSIVSAVCMCKSLQCACVRCGDEIYSLCSVHV</sequence>
<keyword evidence="2" id="KW-1185">Reference proteome</keyword>
<accession>A0A0V1G7N3</accession>
<proteinExistence type="predicted"/>
<reference evidence="1 2" key="1">
    <citation type="submission" date="2015-01" db="EMBL/GenBank/DDBJ databases">
        <title>Evolution of Trichinella species and genotypes.</title>
        <authorList>
            <person name="Korhonen P.K."/>
            <person name="Edoardo P."/>
            <person name="Giuseppe L.R."/>
            <person name="Gasser R.B."/>
        </authorList>
    </citation>
    <scope>NUCLEOTIDE SEQUENCE [LARGE SCALE GENOMIC DNA]</scope>
    <source>
        <strain evidence="1">ISS1029</strain>
    </source>
</reference>